<dbReference type="AlphaFoldDB" id="A0A5A9N977"/>
<keyword evidence="1" id="KW-0732">Signal</keyword>
<sequence length="145" mass="16323">MRRVIAWILMCQVVEVRGAVIGDEIVKVKEGDTVEKIVDISGLKLVHFRVLHKCETWKIVFLYCSPGEEKKGCLNTTSPRISVHITDEKVSIALHNVSTSDSGSYIFDTNGDQGMEAKRRRFQVVVAVAEKTGTTPFFIRPVFRL</sequence>
<proteinExistence type="predicted"/>
<keyword evidence="3" id="KW-1185">Reference proteome</keyword>
<evidence type="ECO:0000256" key="1">
    <source>
        <dbReference type="SAM" id="SignalP"/>
    </source>
</evidence>
<accession>A0A5A9N977</accession>
<evidence type="ECO:0000313" key="3">
    <source>
        <dbReference type="Proteomes" id="UP000324632"/>
    </source>
</evidence>
<evidence type="ECO:0000313" key="2">
    <source>
        <dbReference type="EMBL" id="KAA0706564.1"/>
    </source>
</evidence>
<comment type="caution">
    <text evidence="2">The sequence shown here is derived from an EMBL/GenBank/DDBJ whole genome shotgun (WGS) entry which is preliminary data.</text>
</comment>
<feature type="chain" id="PRO_5022966793" description="Immunoglobulin subtype domain-containing protein" evidence="1">
    <location>
        <begin position="19"/>
        <end position="145"/>
    </location>
</feature>
<dbReference type="InterPro" id="IPR013783">
    <property type="entry name" value="Ig-like_fold"/>
</dbReference>
<organism evidence="2 3">
    <name type="scientific">Triplophysa tibetana</name>
    <dbReference type="NCBI Taxonomy" id="1572043"/>
    <lineage>
        <taxon>Eukaryota</taxon>
        <taxon>Metazoa</taxon>
        <taxon>Chordata</taxon>
        <taxon>Craniata</taxon>
        <taxon>Vertebrata</taxon>
        <taxon>Euteleostomi</taxon>
        <taxon>Actinopterygii</taxon>
        <taxon>Neopterygii</taxon>
        <taxon>Teleostei</taxon>
        <taxon>Ostariophysi</taxon>
        <taxon>Cypriniformes</taxon>
        <taxon>Nemacheilidae</taxon>
        <taxon>Triplophysa</taxon>
    </lineage>
</organism>
<dbReference type="EMBL" id="SOYY01000020">
    <property type="protein sequence ID" value="KAA0706564.1"/>
    <property type="molecule type" value="Genomic_DNA"/>
</dbReference>
<dbReference type="Gene3D" id="2.60.40.10">
    <property type="entry name" value="Immunoglobulins"/>
    <property type="match status" value="1"/>
</dbReference>
<feature type="signal peptide" evidence="1">
    <location>
        <begin position="1"/>
        <end position="18"/>
    </location>
</feature>
<name>A0A5A9N977_9TELE</name>
<dbReference type="Proteomes" id="UP000324632">
    <property type="component" value="Chromosome 20"/>
</dbReference>
<gene>
    <name evidence="2" type="ORF">E1301_Tti022684</name>
</gene>
<reference evidence="2 3" key="1">
    <citation type="journal article" date="2019" name="Mol. Ecol. Resour.">
        <title>Chromosome-level genome assembly of Triplophysa tibetana, a fish adapted to the harsh high-altitude environment of the Tibetan Plateau.</title>
        <authorList>
            <person name="Yang X."/>
            <person name="Liu H."/>
            <person name="Ma Z."/>
            <person name="Zou Y."/>
            <person name="Zou M."/>
            <person name="Mao Y."/>
            <person name="Li X."/>
            <person name="Wang H."/>
            <person name="Chen T."/>
            <person name="Wang W."/>
            <person name="Yang R."/>
        </authorList>
    </citation>
    <scope>NUCLEOTIDE SEQUENCE [LARGE SCALE GENOMIC DNA]</scope>
    <source>
        <strain evidence="2">TTIB1903HZAU</strain>
        <tissue evidence="2">Muscle</tissue>
    </source>
</reference>
<evidence type="ECO:0008006" key="4">
    <source>
        <dbReference type="Google" id="ProtNLM"/>
    </source>
</evidence>
<protein>
    <recommendedName>
        <fullName evidence="4">Immunoglobulin subtype domain-containing protein</fullName>
    </recommendedName>
</protein>